<feature type="region of interest" description="Disordered" evidence="5">
    <location>
        <begin position="839"/>
        <end position="880"/>
    </location>
</feature>
<dbReference type="SUPFAM" id="SSF48452">
    <property type="entry name" value="TPR-like"/>
    <property type="match status" value="2"/>
</dbReference>
<keyword evidence="1" id="KW-0677">Repeat</keyword>
<dbReference type="InterPro" id="IPR019734">
    <property type="entry name" value="TPR_rpt"/>
</dbReference>
<accession>A0A815NFM8</accession>
<feature type="repeat" description="TPR" evidence="3">
    <location>
        <begin position="270"/>
        <end position="303"/>
    </location>
</feature>
<feature type="region of interest" description="Disordered" evidence="5">
    <location>
        <begin position="191"/>
        <end position="220"/>
    </location>
</feature>
<dbReference type="EMBL" id="CAJNOV010011114">
    <property type="protein sequence ID" value="CAF1437085.1"/>
    <property type="molecule type" value="Genomic_DNA"/>
</dbReference>
<keyword evidence="4" id="KW-0175">Coiled coil</keyword>
<evidence type="ECO:0000256" key="4">
    <source>
        <dbReference type="SAM" id="Coils"/>
    </source>
</evidence>
<feature type="repeat" description="TPR" evidence="3">
    <location>
        <begin position="304"/>
        <end position="337"/>
    </location>
</feature>
<keyword evidence="2 3" id="KW-0802">TPR repeat</keyword>
<feature type="coiled-coil region" evidence="4">
    <location>
        <begin position="1096"/>
        <end position="1221"/>
    </location>
</feature>
<evidence type="ECO:0000256" key="3">
    <source>
        <dbReference type="PROSITE-ProRule" id="PRU00339"/>
    </source>
</evidence>
<dbReference type="PANTHER" id="PTHR44858">
    <property type="entry name" value="TETRATRICOPEPTIDE REPEAT PROTEIN 6"/>
    <property type="match status" value="1"/>
</dbReference>
<dbReference type="SMART" id="SM00028">
    <property type="entry name" value="TPR"/>
    <property type="match status" value="7"/>
</dbReference>
<dbReference type="PROSITE" id="PS50005">
    <property type="entry name" value="TPR"/>
    <property type="match status" value="2"/>
</dbReference>
<evidence type="ECO:0000313" key="7">
    <source>
        <dbReference type="Proteomes" id="UP000663855"/>
    </source>
</evidence>
<organism evidence="6 7">
    <name type="scientific">Rotaria magnacalcarata</name>
    <dbReference type="NCBI Taxonomy" id="392030"/>
    <lineage>
        <taxon>Eukaryota</taxon>
        <taxon>Metazoa</taxon>
        <taxon>Spiralia</taxon>
        <taxon>Gnathifera</taxon>
        <taxon>Rotifera</taxon>
        <taxon>Eurotatoria</taxon>
        <taxon>Bdelloidea</taxon>
        <taxon>Philodinida</taxon>
        <taxon>Philodinidae</taxon>
        <taxon>Rotaria</taxon>
    </lineage>
</organism>
<dbReference type="PANTHER" id="PTHR44858:SF1">
    <property type="entry name" value="UDP-N-ACETYLGLUCOSAMINE--PEPTIDE N-ACETYLGLUCOSAMINYLTRANSFERASE SPINDLY-RELATED"/>
    <property type="match status" value="1"/>
</dbReference>
<evidence type="ECO:0000256" key="2">
    <source>
        <dbReference type="ARBA" id="ARBA00022803"/>
    </source>
</evidence>
<dbReference type="Gene3D" id="1.25.40.10">
    <property type="entry name" value="Tetratricopeptide repeat domain"/>
    <property type="match status" value="2"/>
</dbReference>
<dbReference type="AlphaFoldDB" id="A0A815NFM8"/>
<sequence>MNKIIQDACDLAKNGTPKDFNEAIKKLSETNDPTIDILYLRGNAYLKLSGAKYNQEAIDDFSKALSLYDKPDQKPFISKLEIYYKRAWTYHILCDYDQALSDYSDMINRAKRSKDKRNRELLSMGYISRGLVYESMQLLKKAFVDIEQGIALSQEPINSYYKYCLERVRIGLNENKNEPDADEDIEEIVKNNDDGNDQNIECTEEDEQDTCEPLPSEKDIKEPLDKEDENAKYDEDYYRALLLSEKRKNKEAFKIFQQAFNRTKNHSKRAECLFRQGLCQHQLGDKDDARRLFELAKQTDPKHPRCIFRLGMMQAVDKKYKEAIEAFTTAHKYAPNNADILYERANAFEKLGKLDDAMSDRRHAMQLGRSVSAAVLMLEDRLRHLKAEILQHGESPNRHLEIGWAQEALHKFYKETTLFREEKGEVKRKVEFHNEKYIEAVNEYNAAILTDVEHLCPEAYAFLALCQRKGKDYLPAHKAAESLFENFAKHPESIEMWESFINKIDKNNYWDRMGFDLPESKRKELKNLETDRREILEDEKSFESDGNENRLRFYRKFRIQLSNVLAGFALGGTPQDVMAHNLKGPYHKGASVISMISKGMSSIPKIGFILELPTGKVAEKLDEIDYNLIKNKLEVISSCGDVIDQCNVARRVARQLADRYKEQLLMLHNPNDNIHEDCCSCCKSIMRSCAKPINHSRPAERVATFAVSYIVSVVADDSIKVFEKVSGTDSLAHMLVSLVSDAHGSKTYIPKCIATDLDLLLPLIPKPNVEQQSSQEQQLNLPGNNQSLASNMTNASSNSQAANSPSDTIPSTSAAGDYFSVYEFFRAPGIRYRITEDSVSEKKYEQQPNVSIGVQETQSDPKEQKVDNENDDHNANECIGSDIPQTAAQEKDEVIYKEWIGMPYMKPELYRYRLGTAEEVEILSMTEPHVTPRYQSPLPSPIKPYRNLMETNPIEDHFNDKRVRKHMFHLGLVPTVSDTQKSEEPSLDRVEHNIFNSEREKFKRFRRKFIGEMVYSIQEIDKARQAEFRNQIELWDKMYSNRIQRLEAYEKRLERKYGVLLDRALKKEIIKENLTRLPQTPSLVLSSRKNRVHPVVGDSSAEIAVLRSEMNKLRENHTEEIQNFKNRLQTLETAPKSVRGSPTNLNDLTTIENEIDKINKSLDNFDAKFQTMDKDRISWKNKFEELNKKNDEQQNSLKKDMAAMKETIKKLEQEIIKLQQPSVKKEYVMPYLEKPPPIDLLGINWTIYGTSKDSGQ</sequence>
<feature type="region of interest" description="Disordered" evidence="5">
    <location>
        <begin position="770"/>
        <end position="810"/>
    </location>
</feature>
<gene>
    <name evidence="6" type="ORF">CJN711_LOCUS23870</name>
</gene>
<feature type="compositionally biased region" description="Low complexity" evidence="5">
    <location>
        <begin position="787"/>
        <end position="806"/>
    </location>
</feature>
<dbReference type="InterPro" id="IPR011990">
    <property type="entry name" value="TPR-like_helical_dom_sf"/>
</dbReference>
<evidence type="ECO:0000256" key="5">
    <source>
        <dbReference type="SAM" id="MobiDB-lite"/>
    </source>
</evidence>
<comment type="caution">
    <text evidence="6">The sequence shown here is derived from an EMBL/GenBank/DDBJ whole genome shotgun (WGS) entry which is preliminary data.</text>
</comment>
<dbReference type="InterPro" id="IPR050498">
    <property type="entry name" value="Ycf3"/>
</dbReference>
<dbReference type="Pfam" id="PF14559">
    <property type="entry name" value="TPR_19"/>
    <property type="match status" value="1"/>
</dbReference>
<name>A0A815NFM8_9BILA</name>
<feature type="compositionally biased region" description="Polar residues" evidence="5">
    <location>
        <begin position="846"/>
        <end position="858"/>
    </location>
</feature>
<evidence type="ECO:0000313" key="6">
    <source>
        <dbReference type="EMBL" id="CAF1437085.1"/>
    </source>
</evidence>
<dbReference type="Proteomes" id="UP000663855">
    <property type="component" value="Unassembled WGS sequence"/>
</dbReference>
<reference evidence="6" key="1">
    <citation type="submission" date="2021-02" db="EMBL/GenBank/DDBJ databases">
        <authorList>
            <person name="Nowell W R."/>
        </authorList>
    </citation>
    <scope>NUCLEOTIDE SEQUENCE</scope>
</reference>
<protein>
    <submittedName>
        <fullName evidence="6">Uncharacterized protein</fullName>
    </submittedName>
</protein>
<evidence type="ECO:0000256" key="1">
    <source>
        <dbReference type="ARBA" id="ARBA00022737"/>
    </source>
</evidence>
<proteinExistence type="predicted"/>
<feature type="compositionally biased region" description="Basic and acidic residues" evidence="5">
    <location>
        <begin position="859"/>
        <end position="875"/>
    </location>
</feature>